<organism evidence="8 9">
    <name type="scientific">Marinibaculum pumilum</name>
    <dbReference type="NCBI Taxonomy" id="1766165"/>
    <lineage>
        <taxon>Bacteria</taxon>
        <taxon>Pseudomonadati</taxon>
        <taxon>Pseudomonadota</taxon>
        <taxon>Alphaproteobacteria</taxon>
        <taxon>Rhodospirillales</taxon>
        <taxon>Rhodospirillaceae</taxon>
        <taxon>Marinibaculum</taxon>
    </lineage>
</organism>
<evidence type="ECO:0000256" key="3">
    <source>
        <dbReference type="ARBA" id="ARBA00023082"/>
    </source>
</evidence>
<dbReference type="InterPro" id="IPR039425">
    <property type="entry name" value="RNA_pol_sigma-70-like"/>
</dbReference>
<evidence type="ECO:0000256" key="2">
    <source>
        <dbReference type="ARBA" id="ARBA00023015"/>
    </source>
</evidence>
<dbReference type="SUPFAM" id="SSF88946">
    <property type="entry name" value="Sigma2 domain of RNA polymerase sigma factors"/>
    <property type="match status" value="1"/>
</dbReference>
<evidence type="ECO:0000259" key="7">
    <source>
        <dbReference type="Pfam" id="PF08281"/>
    </source>
</evidence>
<evidence type="ECO:0000259" key="6">
    <source>
        <dbReference type="Pfam" id="PF04542"/>
    </source>
</evidence>
<dbReference type="SUPFAM" id="SSF88659">
    <property type="entry name" value="Sigma3 and sigma4 domains of RNA polymerase sigma factors"/>
    <property type="match status" value="1"/>
</dbReference>
<dbReference type="InterPro" id="IPR013325">
    <property type="entry name" value="RNA_pol_sigma_r2"/>
</dbReference>
<dbReference type="PANTHER" id="PTHR43133:SF63">
    <property type="entry name" value="RNA POLYMERASE SIGMA FACTOR FECI-RELATED"/>
    <property type="match status" value="1"/>
</dbReference>
<comment type="similarity">
    <text evidence="1">Belongs to the sigma-70 factor family. ECF subfamily.</text>
</comment>
<name>A0ABV7L7J7_9PROT</name>
<dbReference type="InterPro" id="IPR014284">
    <property type="entry name" value="RNA_pol_sigma-70_dom"/>
</dbReference>
<dbReference type="Gene3D" id="1.10.1740.10">
    <property type="match status" value="1"/>
</dbReference>
<dbReference type="InterPro" id="IPR007627">
    <property type="entry name" value="RNA_pol_sigma70_r2"/>
</dbReference>
<protein>
    <submittedName>
        <fullName evidence="8">RNA polymerase sigma factor</fullName>
    </submittedName>
</protein>
<dbReference type="InterPro" id="IPR013324">
    <property type="entry name" value="RNA_pol_sigma_r3/r4-like"/>
</dbReference>
<comment type="caution">
    <text evidence="8">The sequence shown here is derived from an EMBL/GenBank/DDBJ whole genome shotgun (WGS) entry which is preliminary data.</text>
</comment>
<dbReference type="NCBIfam" id="TIGR02937">
    <property type="entry name" value="sigma70-ECF"/>
    <property type="match status" value="1"/>
</dbReference>
<feature type="domain" description="RNA polymerase sigma-70 region 2" evidence="6">
    <location>
        <begin position="31"/>
        <end position="96"/>
    </location>
</feature>
<dbReference type="EMBL" id="JBHRTR010000048">
    <property type="protein sequence ID" value="MFC3230573.1"/>
    <property type="molecule type" value="Genomic_DNA"/>
</dbReference>
<reference evidence="9" key="1">
    <citation type="journal article" date="2019" name="Int. J. Syst. Evol. Microbiol.">
        <title>The Global Catalogue of Microorganisms (GCM) 10K type strain sequencing project: providing services to taxonomists for standard genome sequencing and annotation.</title>
        <authorList>
            <consortium name="The Broad Institute Genomics Platform"/>
            <consortium name="The Broad Institute Genome Sequencing Center for Infectious Disease"/>
            <person name="Wu L."/>
            <person name="Ma J."/>
        </authorList>
    </citation>
    <scope>NUCLEOTIDE SEQUENCE [LARGE SCALE GENOMIC DNA]</scope>
    <source>
        <strain evidence="9">KCTC 42964</strain>
    </source>
</reference>
<dbReference type="PANTHER" id="PTHR43133">
    <property type="entry name" value="RNA POLYMERASE ECF-TYPE SIGMA FACTO"/>
    <property type="match status" value="1"/>
</dbReference>
<dbReference type="RefSeq" id="WP_379905865.1">
    <property type="nucleotide sequence ID" value="NZ_JBHRTR010000048.1"/>
</dbReference>
<evidence type="ECO:0000256" key="5">
    <source>
        <dbReference type="SAM" id="MobiDB-lite"/>
    </source>
</evidence>
<dbReference type="Proteomes" id="UP001595528">
    <property type="component" value="Unassembled WGS sequence"/>
</dbReference>
<sequence length="190" mass="21506">MRYSGDGRSGRRADARPGYPELPSDRNRLHLFVAHRSALVSYAHRILGDRGHAEDVVQEAFLRFDNAAPDADPAEPLAYLYRIVRNLSVDVQRRLHRDRARQHPDAERLFAAVQEDRPAVEQEVAARQELRALAAALEELPPKVQAAVRLHRFEGCTIRQIAAQLDVSVGQAHALVIQGLEHCRARLHRR</sequence>
<dbReference type="Pfam" id="PF08281">
    <property type="entry name" value="Sigma70_r4_2"/>
    <property type="match status" value="1"/>
</dbReference>
<proteinExistence type="inferred from homology"/>
<keyword evidence="2" id="KW-0805">Transcription regulation</keyword>
<dbReference type="InterPro" id="IPR013249">
    <property type="entry name" value="RNA_pol_sigma70_r4_t2"/>
</dbReference>
<evidence type="ECO:0000256" key="1">
    <source>
        <dbReference type="ARBA" id="ARBA00010641"/>
    </source>
</evidence>
<evidence type="ECO:0000313" key="9">
    <source>
        <dbReference type="Proteomes" id="UP001595528"/>
    </source>
</evidence>
<keyword evidence="3" id="KW-0731">Sigma factor</keyword>
<feature type="domain" description="RNA polymerase sigma factor 70 region 4 type 2" evidence="7">
    <location>
        <begin position="131"/>
        <end position="183"/>
    </location>
</feature>
<accession>A0ABV7L7J7</accession>
<dbReference type="Gene3D" id="1.10.10.10">
    <property type="entry name" value="Winged helix-like DNA-binding domain superfamily/Winged helix DNA-binding domain"/>
    <property type="match status" value="1"/>
</dbReference>
<dbReference type="InterPro" id="IPR036388">
    <property type="entry name" value="WH-like_DNA-bd_sf"/>
</dbReference>
<evidence type="ECO:0000313" key="8">
    <source>
        <dbReference type="EMBL" id="MFC3230573.1"/>
    </source>
</evidence>
<dbReference type="Pfam" id="PF04542">
    <property type="entry name" value="Sigma70_r2"/>
    <property type="match status" value="1"/>
</dbReference>
<keyword evidence="4" id="KW-0804">Transcription</keyword>
<gene>
    <name evidence="8" type="ORF">ACFOGJ_25215</name>
</gene>
<feature type="region of interest" description="Disordered" evidence="5">
    <location>
        <begin position="1"/>
        <end position="21"/>
    </location>
</feature>
<evidence type="ECO:0000256" key="4">
    <source>
        <dbReference type="ARBA" id="ARBA00023163"/>
    </source>
</evidence>
<keyword evidence="9" id="KW-1185">Reference proteome</keyword>